<evidence type="ECO:0000313" key="2">
    <source>
        <dbReference type="Proteomes" id="UP000005239"/>
    </source>
</evidence>
<reference evidence="2" key="1">
    <citation type="journal article" date="2008" name="Nat. Genet.">
        <title>The Pristionchus pacificus genome provides a unique perspective on nematode lifestyle and parasitism.</title>
        <authorList>
            <person name="Dieterich C."/>
            <person name="Clifton S.W."/>
            <person name="Schuster L.N."/>
            <person name="Chinwalla A."/>
            <person name="Delehaunty K."/>
            <person name="Dinkelacker I."/>
            <person name="Fulton L."/>
            <person name="Fulton R."/>
            <person name="Godfrey J."/>
            <person name="Minx P."/>
            <person name="Mitreva M."/>
            <person name="Roeseler W."/>
            <person name="Tian H."/>
            <person name="Witte H."/>
            <person name="Yang S.P."/>
            <person name="Wilson R.K."/>
            <person name="Sommer R.J."/>
        </authorList>
    </citation>
    <scope>NUCLEOTIDE SEQUENCE [LARGE SCALE GENOMIC DNA]</scope>
    <source>
        <strain evidence="2">PS312</strain>
    </source>
</reference>
<gene>
    <name evidence="1" type="primary">WBGene00284413</name>
</gene>
<evidence type="ECO:0000313" key="1">
    <source>
        <dbReference type="EnsemblMetazoa" id="PPA46044.1"/>
    </source>
</evidence>
<proteinExistence type="predicted"/>
<name>A0A2A6D1F8_PRIPA</name>
<sequence>MPSCTAEWHAPECPLSELSGELDDSEVDDVLLEEWDELTRRERAIESCMASIRNVIYQKYPDLEMAVVVLKDIRAINGRTPLQRRACLLRMKDRALNLMKLGEIKNRVVVIEELSKYQMIWSYNGERRKIYIEDGMK</sequence>
<accession>A0A8R1Z1W5</accession>
<reference evidence="1" key="2">
    <citation type="submission" date="2022-06" db="UniProtKB">
        <authorList>
            <consortium name="EnsemblMetazoa"/>
        </authorList>
    </citation>
    <scope>IDENTIFICATION</scope>
    <source>
        <strain evidence="1">PS312</strain>
    </source>
</reference>
<dbReference type="Proteomes" id="UP000005239">
    <property type="component" value="Unassembled WGS sequence"/>
</dbReference>
<keyword evidence="2" id="KW-1185">Reference proteome</keyword>
<organism evidence="1 2">
    <name type="scientific">Pristionchus pacificus</name>
    <name type="common">Parasitic nematode worm</name>
    <dbReference type="NCBI Taxonomy" id="54126"/>
    <lineage>
        <taxon>Eukaryota</taxon>
        <taxon>Metazoa</taxon>
        <taxon>Ecdysozoa</taxon>
        <taxon>Nematoda</taxon>
        <taxon>Chromadorea</taxon>
        <taxon>Rhabditida</taxon>
        <taxon>Rhabditina</taxon>
        <taxon>Diplogasteromorpha</taxon>
        <taxon>Diplogasteroidea</taxon>
        <taxon>Neodiplogasteridae</taxon>
        <taxon>Pristionchus</taxon>
    </lineage>
</organism>
<dbReference type="AlphaFoldDB" id="A0A2A6D1F8"/>
<protein>
    <submittedName>
        <fullName evidence="1">Uncharacterized protein</fullName>
    </submittedName>
</protein>
<accession>A0A2A6D1F8</accession>
<dbReference type="EnsemblMetazoa" id="PPA46044.1">
    <property type="protein sequence ID" value="PPA46044.1"/>
    <property type="gene ID" value="WBGene00284413"/>
</dbReference>